<feature type="binding site" evidence="9">
    <location>
        <begin position="12"/>
        <end position="20"/>
    </location>
    <ligand>
        <name>ATP</name>
        <dbReference type="ChEBI" id="CHEBI:30616"/>
    </ligand>
</feature>
<evidence type="ECO:0000259" key="11">
    <source>
        <dbReference type="Pfam" id="PF20979"/>
    </source>
</evidence>
<gene>
    <name evidence="9" type="primary">argG</name>
    <name evidence="12" type="ORF">AUP43_15680</name>
</gene>
<evidence type="ECO:0000313" key="13">
    <source>
        <dbReference type="Proteomes" id="UP000076400"/>
    </source>
</evidence>
<dbReference type="NCBIfam" id="NF001770">
    <property type="entry name" value="PRK00509.1"/>
    <property type="match status" value="1"/>
</dbReference>
<feature type="domain" description="Arginosuccinate synthase C-terminal" evidence="11">
    <location>
        <begin position="180"/>
        <end position="397"/>
    </location>
</feature>
<feature type="binding site" evidence="9">
    <location>
        <position position="181"/>
    </location>
    <ligand>
        <name>L-citrulline</name>
        <dbReference type="ChEBI" id="CHEBI:57743"/>
    </ligand>
</feature>
<evidence type="ECO:0000256" key="2">
    <source>
        <dbReference type="ARBA" id="ARBA00011881"/>
    </source>
</evidence>
<comment type="caution">
    <text evidence="12">The sequence shown here is derived from an EMBL/GenBank/DDBJ whole genome shotgun (WGS) entry which is preliminary data.</text>
</comment>
<dbReference type="Pfam" id="PF20979">
    <property type="entry name" value="Arginosuc_syn_C"/>
    <property type="match status" value="1"/>
</dbReference>
<dbReference type="CDD" id="cd01999">
    <property type="entry name" value="ASS"/>
    <property type="match status" value="1"/>
</dbReference>
<evidence type="ECO:0000256" key="7">
    <source>
        <dbReference type="ARBA" id="ARBA00022741"/>
    </source>
</evidence>
<keyword evidence="7 9" id="KW-0547">Nucleotide-binding</keyword>
<feature type="binding site" evidence="9">
    <location>
        <position position="122"/>
    </location>
    <ligand>
        <name>L-aspartate</name>
        <dbReference type="ChEBI" id="CHEBI:29991"/>
    </ligand>
</feature>
<comment type="catalytic activity">
    <reaction evidence="9">
        <text>L-citrulline + L-aspartate + ATP = 2-(N(omega)-L-arginino)succinate + AMP + diphosphate + H(+)</text>
        <dbReference type="Rhea" id="RHEA:10932"/>
        <dbReference type="ChEBI" id="CHEBI:15378"/>
        <dbReference type="ChEBI" id="CHEBI:29991"/>
        <dbReference type="ChEBI" id="CHEBI:30616"/>
        <dbReference type="ChEBI" id="CHEBI:33019"/>
        <dbReference type="ChEBI" id="CHEBI:57472"/>
        <dbReference type="ChEBI" id="CHEBI:57743"/>
        <dbReference type="ChEBI" id="CHEBI:456215"/>
        <dbReference type="EC" id="6.3.4.5"/>
    </reaction>
</comment>
<dbReference type="PANTHER" id="PTHR11587">
    <property type="entry name" value="ARGININOSUCCINATE SYNTHASE"/>
    <property type="match status" value="1"/>
</dbReference>
<evidence type="ECO:0000256" key="6">
    <source>
        <dbReference type="ARBA" id="ARBA00022605"/>
    </source>
</evidence>
<dbReference type="HAMAP" id="MF_00005">
    <property type="entry name" value="Arg_succ_synth_type1"/>
    <property type="match status" value="1"/>
</dbReference>
<feature type="binding site" evidence="9">
    <location>
        <position position="278"/>
    </location>
    <ligand>
        <name>L-citrulline</name>
        <dbReference type="ChEBI" id="CHEBI:57743"/>
    </ligand>
</feature>
<dbReference type="InterPro" id="IPR024074">
    <property type="entry name" value="AS_cat/multimer_dom_body"/>
</dbReference>
<keyword evidence="6 9" id="KW-0028">Amino-acid biosynthesis</keyword>
<evidence type="ECO:0000256" key="5">
    <source>
        <dbReference type="ARBA" id="ARBA00022598"/>
    </source>
</evidence>
<comment type="subcellular location">
    <subcellularLocation>
        <location evidence="9">Cytoplasm</location>
    </subcellularLocation>
</comment>
<dbReference type="GO" id="GO:0005737">
    <property type="term" value="C:cytoplasm"/>
    <property type="evidence" value="ECO:0007669"/>
    <property type="project" value="UniProtKB-SubCell"/>
</dbReference>
<dbReference type="PROSITE" id="PS00565">
    <property type="entry name" value="ARGININOSUCCIN_SYN_2"/>
    <property type="match status" value="1"/>
</dbReference>
<feature type="binding site" evidence="9">
    <location>
        <position position="120"/>
    </location>
    <ligand>
        <name>ATP</name>
        <dbReference type="ChEBI" id="CHEBI:30616"/>
    </ligand>
</feature>
<comment type="subunit">
    <text evidence="2 9">Homotetramer.</text>
</comment>
<evidence type="ECO:0000256" key="4">
    <source>
        <dbReference type="ARBA" id="ARBA00022571"/>
    </source>
</evidence>
<evidence type="ECO:0000256" key="3">
    <source>
        <dbReference type="ARBA" id="ARBA00012286"/>
    </source>
</evidence>
<feature type="binding site" evidence="9">
    <location>
        <position position="95"/>
    </location>
    <ligand>
        <name>L-citrulline</name>
        <dbReference type="ChEBI" id="CHEBI:57743"/>
    </ligand>
</feature>
<dbReference type="InterPro" id="IPR001518">
    <property type="entry name" value="Arginosuc_synth"/>
</dbReference>
<proteinExistence type="inferred from homology"/>
<keyword evidence="8 9" id="KW-0067">ATP-binding</keyword>
<dbReference type="GO" id="GO:0005524">
    <property type="term" value="F:ATP binding"/>
    <property type="evidence" value="ECO:0007669"/>
    <property type="project" value="UniProtKB-UniRule"/>
</dbReference>
<dbReference type="PROSITE" id="PS00564">
    <property type="entry name" value="ARGININOSUCCIN_SYN_1"/>
    <property type="match status" value="1"/>
</dbReference>
<dbReference type="GO" id="GO:0000050">
    <property type="term" value="P:urea cycle"/>
    <property type="evidence" value="ECO:0007669"/>
    <property type="project" value="TreeGrafter"/>
</dbReference>
<evidence type="ECO:0000313" key="12">
    <source>
        <dbReference type="EMBL" id="KZD12667.1"/>
    </source>
</evidence>
<dbReference type="SUPFAM" id="SSF69864">
    <property type="entry name" value="Argininosuccinate synthetase, C-terminal domain"/>
    <property type="match status" value="1"/>
</dbReference>
<protein>
    <recommendedName>
        <fullName evidence="3 9">Argininosuccinate synthase</fullName>
        <ecNumber evidence="3 9">6.3.4.5</ecNumber>
    </recommendedName>
    <alternativeName>
        <fullName evidence="9">Citrulline--aspartate ligase</fullName>
    </alternativeName>
</protein>
<dbReference type="GO" id="GO:0000053">
    <property type="term" value="P:argininosuccinate metabolic process"/>
    <property type="evidence" value="ECO:0007669"/>
    <property type="project" value="TreeGrafter"/>
</dbReference>
<keyword evidence="13" id="KW-1185">Reference proteome</keyword>
<accession>A0A154WGM9</accession>
<feature type="binding site" evidence="9">
    <location>
        <position position="127"/>
    </location>
    <ligand>
        <name>L-aspartate</name>
        <dbReference type="ChEBI" id="CHEBI:29991"/>
    </ligand>
</feature>
<dbReference type="InterPro" id="IPR014729">
    <property type="entry name" value="Rossmann-like_a/b/a_fold"/>
</dbReference>
<dbReference type="Gene3D" id="3.90.1260.10">
    <property type="entry name" value="Argininosuccinate synthetase, chain A, domain 2"/>
    <property type="match status" value="1"/>
</dbReference>
<dbReference type="EMBL" id="LPXN01000008">
    <property type="protein sequence ID" value="KZD12667.1"/>
    <property type="molecule type" value="Genomic_DNA"/>
</dbReference>
<feature type="domain" description="Arginosuccinate synthase-like N-terminal" evidence="10">
    <location>
        <begin position="8"/>
        <end position="169"/>
    </location>
</feature>
<dbReference type="InterPro" id="IPR018223">
    <property type="entry name" value="Arginosuc_synth_CS"/>
</dbReference>
<dbReference type="FunFam" id="3.90.1260.10:FF:000007">
    <property type="entry name" value="Argininosuccinate synthase"/>
    <property type="match status" value="1"/>
</dbReference>
<dbReference type="InterPro" id="IPR023434">
    <property type="entry name" value="Arginosuc_synth_type_1_subfam"/>
</dbReference>
<evidence type="ECO:0000256" key="1">
    <source>
        <dbReference type="ARBA" id="ARBA00004967"/>
    </source>
</evidence>
<keyword evidence="9" id="KW-0963">Cytoplasm</keyword>
<keyword evidence="5 9" id="KW-0436">Ligase</keyword>
<feature type="binding site" evidence="9">
    <location>
        <position position="90"/>
    </location>
    <ligand>
        <name>L-citrulline</name>
        <dbReference type="ChEBI" id="CHEBI:57743"/>
    </ligand>
</feature>
<feature type="binding site" evidence="9">
    <location>
        <position position="266"/>
    </location>
    <ligand>
        <name>L-citrulline</name>
        <dbReference type="ChEBI" id="CHEBI:57743"/>
    </ligand>
</feature>
<feature type="binding site" evidence="9">
    <location>
        <position position="126"/>
    </location>
    <ligand>
        <name>L-citrulline</name>
        <dbReference type="ChEBI" id="CHEBI:57743"/>
    </ligand>
</feature>
<dbReference type="EC" id="6.3.4.5" evidence="3 9"/>
<dbReference type="Gene3D" id="1.20.5.470">
    <property type="entry name" value="Single helix bin"/>
    <property type="match status" value="1"/>
</dbReference>
<dbReference type="Pfam" id="PF00764">
    <property type="entry name" value="Arginosuc_synth"/>
    <property type="match status" value="1"/>
</dbReference>
<evidence type="ECO:0000256" key="8">
    <source>
        <dbReference type="ARBA" id="ARBA00022840"/>
    </source>
</evidence>
<reference evidence="12 13" key="1">
    <citation type="submission" date="2015-12" db="EMBL/GenBank/DDBJ databases">
        <title>Genome sequence of Oceanibaculum pacificum MCCC 1A02656.</title>
        <authorList>
            <person name="Lu L."/>
            <person name="Lai Q."/>
            <person name="Shao Z."/>
            <person name="Qian P."/>
        </authorList>
    </citation>
    <scope>NUCLEOTIDE SEQUENCE [LARGE SCALE GENOMIC DNA]</scope>
    <source>
        <strain evidence="12 13">MCCC 1A02656</strain>
    </source>
</reference>
<feature type="binding site" evidence="9">
    <location>
        <position position="130"/>
    </location>
    <ligand>
        <name>L-citrulline</name>
        <dbReference type="ChEBI" id="CHEBI:57743"/>
    </ligand>
</feature>
<organism evidence="12 13">
    <name type="scientific">Oceanibaculum pacificum</name>
    <dbReference type="NCBI Taxonomy" id="580166"/>
    <lineage>
        <taxon>Bacteria</taxon>
        <taxon>Pseudomonadati</taxon>
        <taxon>Pseudomonadota</taxon>
        <taxon>Alphaproteobacteria</taxon>
        <taxon>Rhodospirillales</taxon>
        <taxon>Oceanibaculaceae</taxon>
        <taxon>Oceanibaculum</taxon>
    </lineage>
</organism>
<sequence length="403" mass="45206">MADKKIKKVVLAYSGGLDTSVILRWLQDAYECEVVTFTADLGQGEELEPARKKAEMMGVKEIFIDDLREEFVRDFVFPMFRANALYEGLYLLGTSIARPLISKRQIEIAEQVGADAVAHGATGKGNDQVRFELSYYALKPDIKVIAPWREWDLNSRTKLIDYAEKNQIPIAKDKRGEAPFSVDANLLHISAEGKVLEDPWQEAPDYVYSRTVDPEKAPDTPTYIEVEFEKGDAIGIDGVKLSPAELLTKLNELGGKNGIGRLDLVENRYVGMKSRGIYETPGGTILLAAHRGIESITLDRGQAHLKDELMPRYAELIYNGYWFSPEREMIQAAIDASQKYVSGTVRLKLYKGNVDVVGRKSPFSLYSAAHVTFEEDTVYDQRDAQGFIKLNALRLRLAKNARG</sequence>
<feature type="binding site" evidence="9">
    <location>
        <position position="126"/>
    </location>
    <ligand>
        <name>L-aspartate</name>
        <dbReference type="ChEBI" id="CHEBI:29991"/>
    </ligand>
</feature>
<dbReference type="RefSeq" id="WP_067551637.1">
    <property type="nucleotide sequence ID" value="NZ_LPXN01000008.1"/>
</dbReference>
<dbReference type="GO" id="GO:0006526">
    <property type="term" value="P:L-arginine biosynthetic process"/>
    <property type="evidence" value="ECO:0007669"/>
    <property type="project" value="UniProtKB-UniRule"/>
</dbReference>
<dbReference type="Gene3D" id="3.40.50.620">
    <property type="entry name" value="HUPs"/>
    <property type="match status" value="1"/>
</dbReference>
<dbReference type="InterPro" id="IPR048267">
    <property type="entry name" value="Arginosuc_syn_N"/>
</dbReference>
<name>A0A154WGM9_9PROT</name>
<dbReference type="Proteomes" id="UP000076400">
    <property type="component" value="Unassembled WGS sequence"/>
</dbReference>
<evidence type="ECO:0000256" key="9">
    <source>
        <dbReference type="HAMAP-Rule" id="MF_00005"/>
    </source>
</evidence>
<evidence type="ECO:0000259" key="10">
    <source>
        <dbReference type="Pfam" id="PF00764"/>
    </source>
</evidence>
<dbReference type="OrthoDB" id="9801641at2"/>
<dbReference type="NCBIfam" id="TIGR00032">
    <property type="entry name" value="argG"/>
    <property type="match status" value="1"/>
</dbReference>
<dbReference type="FunFam" id="3.40.50.620:FF:000019">
    <property type="entry name" value="Argininosuccinate synthase"/>
    <property type="match status" value="1"/>
</dbReference>
<keyword evidence="4 9" id="KW-0055">Arginine biosynthesis</keyword>
<dbReference type="SUPFAM" id="SSF52402">
    <property type="entry name" value="Adenine nucleotide alpha hydrolases-like"/>
    <property type="match status" value="1"/>
</dbReference>
<comment type="pathway">
    <text evidence="1 9">Amino-acid biosynthesis; L-arginine biosynthesis; L-arginine from L-ornithine and carbamoyl phosphate: step 2/3.</text>
</comment>
<dbReference type="InterPro" id="IPR048268">
    <property type="entry name" value="Arginosuc_syn_C"/>
</dbReference>
<comment type="similarity">
    <text evidence="9">Belongs to the argininosuccinate synthase family. Type 1 subfamily.</text>
</comment>
<feature type="binding site" evidence="9">
    <location>
        <position position="190"/>
    </location>
    <ligand>
        <name>L-citrulline</name>
        <dbReference type="ChEBI" id="CHEBI:57743"/>
    </ligand>
</feature>
<dbReference type="AlphaFoldDB" id="A0A154WGM9"/>
<dbReference type="STRING" id="580166.AUP43_15680"/>
<feature type="binding site" evidence="9">
    <location>
        <position position="39"/>
    </location>
    <ligand>
        <name>ATP</name>
        <dbReference type="ChEBI" id="CHEBI:30616"/>
    </ligand>
</feature>
<dbReference type="GO" id="GO:0004055">
    <property type="term" value="F:argininosuccinate synthase activity"/>
    <property type="evidence" value="ECO:0007669"/>
    <property type="project" value="UniProtKB-UniRule"/>
</dbReference>
<dbReference type="PANTHER" id="PTHR11587:SF2">
    <property type="entry name" value="ARGININOSUCCINATE SYNTHASE"/>
    <property type="match status" value="1"/>
</dbReference>
<dbReference type="UniPathway" id="UPA00068">
    <property type="reaction ID" value="UER00113"/>
</dbReference>